<dbReference type="PRINTS" id="PR00463">
    <property type="entry name" value="EP450I"/>
</dbReference>
<comment type="pathway">
    <text evidence="2">Secondary metabolite biosynthesis.</text>
</comment>
<evidence type="ECO:0000256" key="2">
    <source>
        <dbReference type="ARBA" id="ARBA00005179"/>
    </source>
</evidence>
<keyword evidence="4 7" id="KW-0479">Metal-binding</keyword>
<dbReference type="GO" id="GO:0020037">
    <property type="term" value="F:heme binding"/>
    <property type="evidence" value="ECO:0007669"/>
    <property type="project" value="InterPro"/>
</dbReference>
<evidence type="ECO:0000256" key="7">
    <source>
        <dbReference type="PIRSR" id="PIRSR602401-1"/>
    </source>
</evidence>
<dbReference type="PROSITE" id="PS00086">
    <property type="entry name" value="CYTOCHROME_P450"/>
    <property type="match status" value="1"/>
</dbReference>
<dbReference type="PANTHER" id="PTHR24305">
    <property type="entry name" value="CYTOCHROME P450"/>
    <property type="match status" value="1"/>
</dbReference>
<dbReference type="RefSeq" id="XP_060336990.1">
    <property type="nucleotide sequence ID" value="XM_060483561.1"/>
</dbReference>
<dbReference type="Gene3D" id="1.10.630.10">
    <property type="entry name" value="Cytochrome P450"/>
    <property type="match status" value="1"/>
</dbReference>
<dbReference type="CDD" id="cd11062">
    <property type="entry name" value="CYP58-like"/>
    <property type="match status" value="1"/>
</dbReference>
<keyword evidence="6 7" id="KW-0408">Iron</keyword>
<dbReference type="EMBL" id="JAUEPS010000004">
    <property type="protein sequence ID" value="KAK0466163.1"/>
    <property type="molecule type" value="Genomic_DNA"/>
</dbReference>
<dbReference type="SUPFAM" id="SSF48264">
    <property type="entry name" value="Cytochrome P450"/>
    <property type="match status" value="1"/>
</dbReference>
<dbReference type="InterPro" id="IPR002401">
    <property type="entry name" value="Cyt_P450_E_grp-I"/>
</dbReference>
<organism evidence="9 10">
    <name type="scientific">Armillaria tabescens</name>
    <name type="common">Ringless honey mushroom</name>
    <name type="synonym">Agaricus tabescens</name>
    <dbReference type="NCBI Taxonomy" id="1929756"/>
    <lineage>
        <taxon>Eukaryota</taxon>
        <taxon>Fungi</taxon>
        <taxon>Dikarya</taxon>
        <taxon>Basidiomycota</taxon>
        <taxon>Agaricomycotina</taxon>
        <taxon>Agaricomycetes</taxon>
        <taxon>Agaricomycetidae</taxon>
        <taxon>Agaricales</taxon>
        <taxon>Marasmiineae</taxon>
        <taxon>Physalacriaceae</taxon>
        <taxon>Desarmillaria</taxon>
    </lineage>
</organism>
<accession>A0AA39NIM3</accession>
<keyword evidence="7 8" id="KW-0349">Heme</keyword>
<evidence type="ECO:0000256" key="1">
    <source>
        <dbReference type="ARBA" id="ARBA00001971"/>
    </source>
</evidence>
<keyword evidence="8" id="KW-0503">Monooxygenase</keyword>
<dbReference type="Proteomes" id="UP001175211">
    <property type="component" value="Unassembled WGS sequence"/>
</dbReference>
<comment type="caution">
    <text evidence="9">The sequence shown here is derived from an EMBL/GenBank/DDBJ whole genome shotgun (WGS) entry which is preliminary data.</text>
</comment>
<dbReference type="InterPro" id="IPR001128">
    <property type="entry name" value="Cyt_P450"/>
</dbReference>
<evidence type="ECO:0000256" key="5">
    <source>
        <dbReference type="ARBA" id="ARBA00023002"/>
    </source>
</evidence>
<dbReference type="AlphaFoldDB" id="A0AA39NIM3"/>
<comment type="cofactor">
    <cofactor evidence="1 7">
        <name>heme</name>
        <dbReference type="ChEBI" id="CHEBI:30413"/>
    </cofactor>
</comment>
<dbReference type="GeneID" id="85367109"/>
<dbReference type="GO" id="GO:0005506">
    <property type="term" value="F:iron ion binding"/>
    <property type="evidence" value="ECO:0007669"/>
    <property type="project" value="InterPro"/>
</dbReference>
<evidence type="ECO:0000256" key="8">
    <source>
        <dbReference type="RuleBase" id="RU000461"/>
    </source>
</evidence>
<dbReference type="InterPro" id="IPR050121">
    <property type="entry name" value="Cytochrome_P450_monoxygenase"/>
</dbReference>
<evidence type="ECO:0000256" key="3">
    <source>
        <dbReference type="ARBA" id="ARBA00010617"/>
    </source>
</evidence>
<dbReference type="Pfam" id="PF00067">
    <property type="entry name" value="p450"/>
    <property type="match status" value="1"/>
</dbReference>
<dbReference type="GO" id="GO:0016705">
    <property type="term" value="F:oxidoreductase activity, acting on paired donors, with incorporation or reduction of molecular oxygen"/>
    <property type="evidence" value="ECO:0007669"/>
    <property type="project" value="InterPro"/>
</dbReference>
<evidence type="ECO:0000256" key="4">
    <source>
        <dbReference type="ARBA" id="ARBA00022723"/>
    </source>
</evidence>
<evidence type="ECO:0000256" key="6">
    <source>
        <dbReference type="ARBA" id="ARBA00023004"/>
    </source>
</evidence>
<comment type="similarity">
    <text evidence="3 8">Belongs to the cytochrome P450 family.</text>
</comment>
<evidence type="ECO:0000313" key="9">
    <source>
        <dbReference type="EMBL" id="KAK0466163.1"/>
    </source>
</evidence>
<protein>
    <submittedName>
        <fullName evidence="9">Cytochrome P450</fullName>
    </submittedName>
</protein>
<keyword evidence="10" id="KW-1185">Reference proteome</keyword>
<name>A0AA39NIM3_ARMTA</name>
<sequence>MMQFQSMTAQAILVLGICSILSALWTAWQRLYRHPLSKVPGPKLAALTWWYTTYFDVCKDGGLLEQLEILHRIYGPVVRIGPEELHFSRISDYNEIYVQNIRFPKDPRFYNALHEDESSFGFCDLKEAKIRKDVLSPMFSRKSILKLENVVQETVDTLIKRILSYSNQPADMQRAIRSASLEIIVSYCFARHYNTLDVPDFKHPILLAFEQSFPFCLALKHFPYLFDILTFVDRLVSWFNPPVAGDAFAAMNRQIDELLENPLLMENDEHETIYNHLMTPHPVKGQYTTPSRKSLVEEAINLLAAGSFTVGNAAMVGTFYVLNDPAVYNTLIQELRDAWPNKDERLSLARLEKLPYLTAVIKESLRLSHGVVLPLPRIVGPVDTKIGGIRVPAGTVVSMGVTFVHYNPDIFPEPFKFQPQRWIGPDVRGLDNFLLSFGKGPRSCLGVNLAWCELYIMLGNIFRRIDMQLDDMKVEDLAFRCHLTPTYRGKRLSVRAKPIAT</sequence>
<keyword evidence="5 8" id="KW-0560">Oxidoreductase</keyword>
<evidence type="ECO:0000313" key="10">
    <source>
        <dbReference type="Proteomes" id="UP001175211"/>
    </source>
</evidence>
<feature type="binding site" description="axial binding residue" evidence="7">
    <location>
        <position position="444"/>
    </location>
    <ligand>
        <name>heme</name>
        <dbReference type="ChEBI" id="CHEBI:30413"/>
    </ligand>
    <ligandPart>
        <name>Fe</name>
        <dbReference type="ChEBI" id="CHEBI:18248"/>
    </ligandPart>
</feature>
<dbReference type="InterPro" id="IPR036396">
    <property type="entry name" value="Cyt_P450_sf"/>
</dbReference>
<gene>
    <name evidence="9" type="ORF">EV420DRAFT_812468</name>
</gene>
<dbReference type="GO" id="GO:0004497">
    <property type="term" value="F:monooxygenase activity"/>
    <property type="evidence" value="ECO:0007669"/>
    <property type="project" value="UniProtKB-KW"/>
</dbReference>
<dbReference type="InterPro" id="IPR017972">
    <property type="entry name" value="Cyt_P450_CS"/>
</dbReference>
<proteinExistence type="inferred from homology"/>
<dbReference type="PANTHER" id="PTHR24305:SF157">
    <property type="entry name" value="N-ACETYLTRYPTOPHAN 6-HYDROXYLASE IVOC-RELATED"/>
    <property type="match status" value="1"/>
</dbReference>
<reference evidence="9" key="1">
    <citation type="submission" date="2023-06" db="EMBL/GenBank/DDBJ databases">
        <authorList>
            <consortium name="Lawrence Berkeley National Laboratory"/>
            <person name="Ahrendt S."/>
            <person name="Sahu N."/>
            <person name="Indic B."/>
            <person name="Wong-Bajracharya J."/>
            <person name="Merenyi Z."/>
            <person name="Ke H.-M."/>
            <person name="Monk M."/>
            <person name="Kocsube S."/>
            <person name="Drula E."/>
            <person name="Lipzen A."/>
            <person name="Balint B."/>
            <person name="Henrissat B."/>
            <person name="Andreopoulos B."/>
            <person name="Martin F.M."/>
            <person name="Harder C.B."/>
            <person name="Rigling D."/>
            <person name="Ford K.L."/>
            <person name="Foster G.D."/>
            <person name="Pangilinan J."/>
            <person name="Papanicolaou A."/>
            <person name="Barry K."/>
            <person name="LaButti K."/>
            <person name="Viragh M."/>
            <person name="Koriabine M."/>
            <person name="Yan M."/>
            <person name="Riley R."/>
            <person name="Champramary S."/>
            <person name="Plett K.L."/>
            <person name="Tsai I.J."/>
            <person name="Slot J."/>
            <person name="Sipos G."/>
            <person name="Plett J."/>
            <person name="Nagy L.G."/>
            <person name="Grigoriev I.V."/>
        </authorList>
    </citation>
    <scope>NUCLEOTIDE SEQUENCE</scope>
    <source>
        <strain evidence="9">CCBAS 213</strain>
    </source>
</reference>